<dbReference type="Pfam" id="PF08534">
    <property type="entry name" value="Redoxin"/>
    <property type="match status" value="1"/>
</dbReference>
<dbReference type="GO" id="GO:0016491">
    <property type="term" value="F:oxidoreductase activity"/>
    <property type="evidence" value="ECO:0007669"/>
    <property type="project" value="InterPro"/>
</dbReference>
<accession>A0A345IN38</accession>
<dbReference type="KEGG" id="dwu:DVJ83_18705"/>
<dbReference type="EMBL" id="CP031163">
    <property type="protein sequence ID" value="AXH01111.1"/>
    <property type="molecule type" value="Genomic_DNA"/>
</dbReference>
<keyword evidence="3" id="KW-0472">Membrane</keyword>
<dbReference type="CDD" id="cd02966">
    <property type="entry name" value="TlpA_like_family"/>
    <property type="match status" value="1"/>
</dbReference>
<dbReference type="PANTHER" id="PTHR42852:SF18">
    <property type="entry name" value="CHROMOSOME UNDETERMINED SCAFFOLD_47, WHOLE GENOME SHOTGUN SEQUENCE"/>
    <property type="match status" value="1"/>
</dbReference>
<dbReference type="STRING" id="1288484.GCA_000348665_01830"/>
<dbReference type="GO" id="GO:0017004">
    <property type="term" value="P:cytochrome complex assembly"/>
    <property type="evidence" value="ECO:0007669"/>
    <property type="project" value="UniProtKB-KW"/>
</dbReference>
<dbReference type="InterPro" id="IPR050553">
    <property type="entry name" value="Thioredoxin_ResA/DsbE_sf"/>
</dbReference>
<proteinExistence type="predicted"/>
<comment type="subcellular location">
    <subcellularLocation>
        <location evidence="1">Cell envelope</location>
    </subcellularLocation>
</comment>
<gene>
    <name evidence="5" type="ORF">DVJ83_18705</name>
</gene>
<dbReference type="InterPro" id="IPR017937">
    <property type="entry name" value="Thioredoxin_CS"/>
</dbReference>
<keyword evidence="3" id="KW-1133">Transmembrane helix</keyword>
<dbReference type="Gene3D" id="3.40.30.10">
    <property type="entry name" value="Glutaredoxin"/>
    <property type="match status" value="1"/>
</dbReference>
<dbReference type="RefSeq" id="WP_114673746.1">
    <property type="nucleotide sequence ID" value="NZ_CALTYN010000279.1"/>
</dbReference>
<keyword evidence="3" id="KW-0812">Transmembrane</keyword>
<dbReference type="PROSITE" id="PS51352">
    <property type="entry name" value="THIOREDOXIN_2"/>
    <property type="match status" value="1"/>
</dbReference>
<feature type="transmembrane region" description="Helical" evidence="3">
    <location>
        <begin position="12"/>
        <end position="31"/>
    </location>
</feature>
<sequence length="264" mass="27290">MLTPDGLGLGPLALSWASLTLLLGVLTWTALARWPGAGVALGVSLLAARLWAAAPGLASSRPLLDNVLDVLDPRRGDWAWGAGLTAGVLFLACSGRQTLRRAVRPLLLSVLAGALPLLLRPAPSAVQVTAAPLPGLSADRTFLPAPLPRPTVLNFWATWCGPCRSELPLLAHEQQRGGAVTLVNVGESPAQVQGFLRSSAPGLRTRTGGDALAAQLRVTAFPTTVVLGPQGQVLARHLGPLSAAQLRRLVRLAGASATQGSEAP</sequence>
<dbReference type="Proteomes" id="UP000253744">
    <property type="component" value="Plasmid pDrdI"/>
</dbReference>
<dbReference type="InterPro" id="IPR013740">
    <property type="entry name" value="Redoxin"/>
</dbReference>
<evidence type="ECO:0000256" key="2">
    <source>
        <dbReference type="ARBA" id="ARBA00022748"/>
    </source>
</evidence>
<evidence type="ECO:0000313" key="6">
    <source>
        <dbReference type="Proteomes" id="UP000253744"/>
    </source>
</evidence>
<evidence type="ECO:0000259" key="4">
    <source>
        <dbReference type="PROSITE" id="PS51352"/>
    </source>
</evidence>
<name>A0A345IN38_9DEIO</name>
<dbReference type="InterPro" id="IPR036249">
    <property type="entry name" value="Thioredoxin-like_sf"/>
</dbReference>
<keyword evidence="2" id="KW-0201">Cytochrome c-type biogenesis</keyword>
<dbReference type="GO" id="GO:0030313">
    <property type="term" value="C:cell envelope"/>
    <property type="evidence" value="ECO:0007669"/>
    <property type="project" value="UniProtKB-SubCell"/>
</dbReference>
<reference evidence="5 6" key="1">
    <citation type="submission" date="2018-07" db="EMBL/GenBank/DDBJ databases">
        <title>Complete Genome and Methylome Analysis of Deinococcus wulumuqiensis NEB 479.</title>
        <authorList>
            <person name="Fomenkov A."/>
            <person name="Luyten Y."/>
            <person name="Vincze T."/>
            <person name="Anton B.P."/>
            <person name="Clark T."/>
            <person name="Roberts R.J."/>
            <person name="Morgan R.D."/>
        </authorList>
    </citation>
    <scope>NUCLEOTIDE SEQUENCE [LARGE SCALE GENOMIC DNA]</scope>
    <source>
        <strain evidence="5 6">NEB 479</strain>
        <plasmid evidence="6">Plasmid pdrdi</plasmid>
    </source>
</reference>
<evidence type="ECO:0000256" key="3">
    <source>
        <dbReference type="SAM" id="Phobius"/>
    </source>
</evidence>
<dbReference type="InterPro" id="IPR013766">
    <property type="entry name" value="Thioredoxin_domain"/>
</dbReference>
<dbReference type="PROSITE" id="PS00194">
    <property type="entry name" value="THIOREDOXIN_1"/>
    <property type="match status" value="1"/>
</dbReference>
<dbReference type="AlphaFoldDB" id="A0A345IN38"/>
<organism evidence="5 6">
    <name type="scientific">Deinococcus wulumuqiensis</name>
    <dbReference type="NCBI Taxonomy" id="980427"/>
    <lineage>
        <taxon>Bacteria</taxon>
        <taxon>Thermotogati</taxon>
        <taxon>Deinococcota</taxon>
        <taxon>Deinococci</taxon>
        <taxon>Deinococcales</taxon>
        <taxon>Deinococcaceae</taxon>
        <taxon>Deinococcus</taxon>
    </lineage>
</organism>
<evidence type="ECO:0000256" key="1">
    <source>
        <dbReference type="ARBA" id="ARBA00004196"/>
    </source>
</evidence>
<feature type="transmembrane region" description="Helical" evidence="3">
    <location>
        <begin position="78"/>
        <end position="95"/>
    </location>
</feature>
<dbReference type="SUPFAM" id="SSF52833">
    <property type="entry name" value="Thioredoxin-like"/>
    <property type="match status" value="1"/>
</dbReference>
<geneLocation type="plasmid" evidence="6">
    <name>pdrdi</name>
</geneLocation>
<protein>
    <submittedName>
        <fullName evidence="5">TlpA family protein disulfide reductase</fullName>
    </submittedName>
</protein>
<feature type="domain" description="Thioredoxin" evidence="4">
    <location>
        <begin position="116"/>
        <end position="255"/>
    </location>
</feature>
<keyword evidence="5" id="KW-0614">Plasmid</keyword>
<dbReference type="PANTHER" id="PTHR42852">
    <property type="entry name" value="THIOL:DISULFIDE INTERCHANGE PROTEIN DSBE"/>
    <property type="match status" value="1"/>
</dbReference>
<evidence type="ECO:0000313" key="5">
    <source>
        <dbReference type="EMBL" id="AXH01111.1"/>
    </source>
</evidence>
<feature type="transmembrane region" description="Helical" evidence="3">
    <location>
        <begin position="38"/>
        <end position="58"/>
    </location>
</feature>